<reference evidence="1 2" key="1">
    <citation type="submission" date="2019-12" db="EMBL/GenBank/DDBJ databases">
        <title>A genome sequence resource for the geographically widespread anthracnose pathogen Colletotrichum asianum.</title>
        <authorList>
            <person name="Meng Y."/>
        </authorList>
    </citation>
    <scope>NUCLEOTIDE SEQUENCE [LARGE SCALE GENOMIC DNA]</scope>
    <source>
        <strain evidence="1 2">ICMP 18580</strain>
    </source>
</reference>
<dbReference type="EMBL" id="WOWK01000063">
    <property type="protein sequence ID" value="KAF0322282.1"/>
    <property type="molecule type" value="Genomic_DNA"/>
</dbReference>
<gene>
    <name evidence="1" type="ORF">GQ607_010571</name>
</gene>
<comment type="caution">
    <text evidence="1">The sequence shown here is derived from an EMBL/GenBank/DDBJ whole genome shotgun (WGS) entry which is preliminary data.</text>
</comment>
<sequence>MSISSNVMNFAQLLPIAKAFQETRDNLEDSTLTSCFILSTFFESPAIQFKKAHATVHASRVTSEASLCFLRQIQHQPTIASYPWQWLRLAA</sequence>
<accession>A0A8H3ZNT7</accession>
<evidence type="ECO:0000313" key="1">
    <source>
        <dbReference type="EMBL" id="KAF0322282.1"/>
    </source>
</evidence>
<proteinExistence type="predicted"/>
<name>A0A8H3ZNT7_9PEZI</name>
<dbReference type="Proteomes" id="UP000434172">
    <property type="component" value="Unassembled WGS sequence"/>
</dbReference>
<dbReference type="AlphaFoldDB" id="A0A8H3ZNT7"/>
<organism evidence="1 2">
    <name type="scientific">Colletotrichum asianum</name>
    <dbReference type="NCBI Taxonomy" id="702518"/>
    <lineage>
        <taxon>Eukaryota</taxon>
        <taxon>Fungi</taxon>
        <taxon>Dikarya</taxon>
        <taxon>Ascomycota</taxon>
        <taxon>Pezizomycotina</taxon>
        <taxon>Sordariomycetes</taxon>
        <taxon>Hypocreomycetidae</taxon>
        <taxon>Glomerellales</taxon>
        <taxon>Glomerellaceae</taxon>
        <taxon>Colletotrichum</taxon>
        <taxon>Colletotrichum gloeosporioides species complex</taxon>
    </lineage>
</organism>
<keyword evidence="2" id="KW-1185">Reference proteome</keyword>
<evidence type="ECO:0000313" key="2">
    <source>
        <dbReference type="Proteomes" id="UP000434172"/>
    </source>
</evidence>
<protein>
    <submittedName>
        <fullName evidence="1">Uncharacterized protein</fullName>
    </submittedName>
</protein>